<evidence type="ECO:0000256" key="4">
    <source>
        <dbReference type="ARBA" id="ARBA00022448"/>
    </source>
</evidence>
<proteinExistence type="inferred from homology"/>
<feature type="transmembrane region" description="Helical" evidence="10">
    <location>
        <begin position="358"/>
        <end position="379"/>
    </location>
</feature>
<evidence type="ECO:0000256" key="7">
    <source>
        <dbReference type="ARBA" id="ARBA00022989"/>
    </source>
</evidence>
<dbReference type="CDD" id="cd13143">
    <property type="entry name" value="MATE_MepA_like"/>
    <property type="match status" value="1"/>
</dbReference>
<comment type="subcellular location">
    <subcellularLocation>
        <location evidence="1">Cell membrane</location>
        <topology evidence="1">Multi-pass membrane protein</topology>
    </subcellularLocation>
</comment>
<evidence type="ECO:0000256" key="6">
    <source>
        <dbReference type="ARBA" id="ARBA00022692"/>
    </source>
</evidence>
<dbReference type="RefSeq" id="WP_013757324.1">
    <property type="nucleotide sequence ID" value="NC_015500.1"/>
</dbReference>
<feature type="transmembrane region" description="Helical" evidence="10">
    <location>
        <begin position="191"/>
        <end position="216"/>
    </location>
</feature>
<feature type="transmembrane region" description="Helical" evidence="10">
    <location>
        <begin position="237"/>
        <end position="261"/>
    </location>
</feature>
<dbReference type="AlphaFoldDB" id="F4LLC7"/>
<keyword evidence="8 10" id="KW-0472">Membrane</keyword>
<dbReference type="EMBL" id="CP002696">
    <property type="protein sequence ID" value="AEE15605.1"/>
    <property type="molecule type" value="Genomic_DNA"/>
</dbReference>
<feature type="transmembrane region" description="Helical" evidence="10">
    <location>
        <begin position="391"/>
        <end position="410"/>
    </location>
</feature>
<feature type="transmembrane region" description="Helical" evidence="10">
    <location>
        <begin position="281"/>
        <end position="306"/>
    </location>
</feature>
<organism evidence="11 12">
    <name type="scientific">Treponema brennaborense (strain DSM 12168 / CIP 105900 / DD5/3)</name>
    <dbReference type="NCBI Taxonomy" id="906968"/>
    <lineage>
        <taxon>Bacteria</taxon>
        <taxon>Pseudomonadati</taxon>
        <taxon>Spirochaetota</taxon>
        <taxon>Spirochaetia</taxon>
        <taxon>Spirochaetales</taxon>
        <taxon>Treponemataceae</taxon>
        <taxon>Treponema</taxon>
    </lineage>
</organism>
<keyword evidence="12" id="KW-1185">Reference proteome</keyword>
<dbReference type="InterPro" id="IPR045070">
    <property type="entry name" value="MATE_MepA-like"/>
</dbReference>
<comment type="similarity">
    <text evidence="2">Belongs to the multi antimicrobial extrusion (MATE) (TC 2.A.66.1) family. MepA subfamily.</text>
</comment>
<keyword evidence="7 10" id="KW-1133">Transmembrane helix</keyword>
<dbReference type="GO" id="GO:0005886">
    <property type="term" value="C:plasma membrane"/>
    <property type="evidence" value="ECO:0007669"/>
    <property type="project" value="UniProtKB-SubCell"/>
</dbReference>
<evidence type="ECO:0000256" key="5">
    <source>
        <dbReference type="ARBA" id="ARBA00022475"/>
    </source>
</evidence>
<name>F4LLC7_TREBD</name>
<dbReference type="STRING" id="906968.Trebr_0153"/>
<dbReference type="KEGG" id="tbe:Trebr_0153"/>
<dbReference type="PANTHER" id="PTHR43823">
    <property type="entry name" value="SPORULATION PROTEIN YKVU"/>
    <property type="match status" value="1"/>
</dbReference>
<feature type="transmembrane region" description="Helical" evidence="10">
    <location>
        <begin position="20"/>
        <end position="41"/>
    </location>
</feature>
<dbReference type="Proteomes" id="UP000006546">
    <property type="component" value="Chromosome"/>
</dbReference>
<keyword evidence="9" id="KW-0046">Antibiotic resistance</keyword>
<dbReference type="GO" id="GO:0015297">
    <property type="term" value="F:antiporter activity"/>
    <property type="evidence" value="ECO:0007669"/>
    <property type="project" value="InterPro"/>
</dbReference>
<dbReference type="Pfam" id="PF01554">
    <property type="entry name" value="MatE"/>
    <property type="match status" value="2"/>
</dbReference>
<evidence type="ECO:0000256" key="2">
    <source>
        <dbReference type="ARBA" id="ARBA00008417"/>
    </source>
</evidence>
<reference evidence="12" key="1">
    <citation type="submission" date="2011-04" db="EMBL/GenBank/DDBJ databases">
        <title>The complete genome of Treponema brennaborense DSM 12168.</title>
        <authorList>
            <person name="Lucas S."/>
            <person name="Han J."/>
            <person name="Lapidus A."/>
            <person name="Bruce D."/>
            <person name="Goodwin L."/>
            <person name="Pitluck S."/>
            <person name="Peters L."/>
            <person name="Kyrpides N."/>
            <person name="Mavromatis K."/>
            <person name="Ivanova N."/>
            <person name="Mikhailova N."/>
            <person name="Pagani I."/>
            <person name="Teshima H."/>
            <person name="Detter J.C."/>
            <person name="Tapia R."/>
            <person name="Han C."/>
            <person name="Land M."/>
            <person name="Hauser L."/>
            <person name="Markowitz V."/>
            <person name="Cheng J.-F."/>
            <person name="Hugenholtz P."/>
            <person name="Woyke T."/>
            <person name="Wu D."/>
            <person name="Gronow S."/>
            <person name="Wellnitz S."/>
            <person name="Brambilla E."/>
            <person name="Klenk H.-P."/>
            <person name="Eisen J.A."/>
        </authorList>
    </citation>
    <scope>NUCLEOTIDE SEQUENCE [LARGE SCALE GENOMIC DNA]</scope>
    <source>
        <strain evidence="12">DSM 12168 / CIP 105900 / DD5/3</strain>
    </source>
</reference>
<feature type="transmembrane region" description="Helical" evidence="10">
    <location>
        <begin position="95"/>
        <end position="117"/>
    </location>
</feature>
<evidence type="ECO:0000313" key="11">
    <source>
        <dbReference type="EMBL" id="AEE15605.1"/>
    </source>
</evidence>
<evidence type="ECO:0000256" key="10">
    <source>
        <dbReference type="SAM" id="Phobius"/>
    </source>
</evidence>
<evidence type="ECO:0000256" key="1">
    <source>
        <dbReference type="ARBA" id="ARBA00004651"/>
    </source>
</evidence>
<dbReference type="GO" id="GO:0046677">
    <property type="term" value="P:response to antibiotic"/>
    <property type="evidence" value="ECO:0007669"/>
    <property type="project" value="UniProtKB-KW"/>
</dbReference>
<dbReference type="PANTHER" id="PTHR43823:SF3">
    <property type="entry name" value="MULTIDRUG EXPORT PROTEIN MEPA"/>
    <property type="match status" value="1"/>
</dbReference>
<keyword evidence="6 10" id="KW-0812">Transmembrane</keyword>
<evidence type="ECO:0000256" key="8">
    <source>
        <dbReference type="ARBA" id="ARBA00023136"/>
    </source>
</evidence>
<gene>
    <name evidence="11" type="ordered locus">Trebr_0153</name>
</gene>
<feature type="transmembrane region" description="Helical" evidence="10">
    <location>
        <begin position="416"/>
        <end position="435"/>
    </location>
</feature>
<evidence type="ECO:0000256" key="3">
    <source>
        <dbReference type="ARBA" id="ARBA00022106"/>
    </source>
</evidence>
<feature type="transmembrane region" description="Helical" evidence="10">
    <location>
        <begin position="318"/>
        <end position="338"/>
    </location>
</feature>
<evidence type="ECO:0000313" key="12">
    <source>
        <dbReference type="Proteomes" id="UP000006546"/>
    </source>
</evidence>
<dbReference type="eggNOG" id="COG0534">
    <property type="taxonomic scope" value="Bacteria"/>
</dbReference>
<keyword evidence="4" id="KW-0813">Transport</keyword>
<evidence type="ECO:0000256" key="9">
    <source>
        <dbReference type="ARBA" id="ARBA00023251"/>
    </source>
</evidence>
<dbReference type="GO" id="GO:0042910">
    <property type="term" value="F:xenobiotic transmembrane transporter activity"/>
    <property type="evidence" value="ECO:0007669"/>
    <property type="project" value="InterPro"/>
</dbReference>
<accession>F4LLC7</accession>
<dbReference type="InterPro" id="IPR048279">
    <property type="entry name" value="MdtK-like"/>
</dbReference>
<dbReference type="HOGENOM" id="CLU_012893_0_2_12"/>
<feature type="transmembrane region" description="Helical" evidence="10">
    <location>
        <begin position="61"/>
        <end position="83"/>
    </location>
</feature>
<dbReference type="InterPro" id="IPR051327">
    <property type="entry name" value="MATE_MepA_subfamily"/>
</dbReference>
<dbReference type="PIRSF" id="PIRSF006603">
    <property type="entry name" value="DinF"/>
    <property type="match status" value="1"/>
</dbReference>
<protein>
    <recommendedName>
        <fullName evidence="3">Multidrug export protein MepA</fullName>
    </recommendedName>
</protein>
<sequence length="440" mass="47631">MNSLNVAAIQAHKTGTIMQFSLPAVIGMLLTSFITIADGFFMGNFIGKEAIAAVNLGLPIIYLFLATGLMISVGGSVIAGIALGSRNLERCRAVFNQTMATVTVCLVGLSAVVLFCFDPMLRVLGAEGAVAVHFKAYYLIMLVELPLMILNSLFSMFIRNEGHPLYSMGVMILVVVLNIALDYVFVGPCRFGVRGIAFASLISAAAGLLCSLLFFLKKSRVFGFARFRFDRAVFRNTVFNGFSEFIGEMSMCVSMFAYNYVIMHRIGVDGVTAFTVVGYVAYLFSTIVIGFGQGISPLVSFAYGAGEKPLARSLRRRTNALIFAAGLLMILLISGTSVRFSTLFVKDPGVQSMIRTGVLIFMTNFLFCGINAVSSFYFTSIGKAKESAVISSARGLVVLLICIFTLPVFFGMNGIWLTSPVSEAITLFITIAYIAKDNRA</sequence>
<dbReference type="InterPro" id="IPR002528">
    <property type="entry name" value="MATE_fam"/>
</dbReference>
<feature type="transmembrane region" description="Helical" evidence="10">
    <location>
        <begin position="165"/>
        <end position="185"/>
    </location>
</feature>
<feature type="transmembrane region" description="Helical" evidence="10">
    <location>
        <begin position="137"/>
        <end position="158"/>
    </location>
</feature>
<keyword evidence="5" id="KW-1003">Cell membrane</keyword>